<dbReference type="Pfam" id="PF00078">
    <property type="entry name" value="RVT_1"/>
    <property type="match status" value="1"/>
</dbReference>
<dbReference type="GeneID" id="129336859"/>
<dbReference type="InterPro" id="IPR000477">
    <property type="entry name" value="RT_dom"/>
</dbReference>
<protein>
    <submittedName>
        <fullName evidence="3">Uncharacterized protein LOC129336859</fullName>
    </submittedName>
</protein>
<dbReference type="Pfam" id="PF26215">
    <property type="entry name" value="HTH_animal"/>
    <property type="match status" value="1"/>
</dbReference>
<proteinExistence type="predicted"/>
<sequence>MDKQNYIQEAERQLSNTTFYKILPADPTEQYKRELNKILKTLPVDIQECIHTDTPQEPRPGKFYLLPKIHKLGNTGRPIVSGRDTITVGVSGYMDSILRPYATSTPSYLRDTTDFLRKIQSIDNLPDDTILATMDVEALYTNIPHADGLQALQNIILDKTTAHLATELCHFVLTHNYFEFGDNLYLQINGTAMGTRMAPQYANIFMADLEQRFLSSHPLEPLLYLRFLDDIFIIWTHGKEALERFHQDFNNFHPTINLSLDHSTQQVHFLDTTVQLHNGRINTTLYRKPTDRYSYLHASSYHPKHTTRSIVYSQALRYNRICSNALDRDSHLKRFTTSIFGTTVPTK</sequence>
<feature type="domain" description="Reverse transcriptase" evidence="1">
    <location>
        <begin position="47"/>
        <end position="300"/>
    </location>
</feature>
<dbReference type="PROSITE" id="PS50878">
    <property type="entry name" value="RT_POL"/>
    <property type="match status" value="1"/>
</dbReference>
<evidence type="ECO:0000313" key="2">
    <source>
        <dbReference type="Proteomes" id="UP001190640"/>
    </source>
</evidence>
<evidence type="ECO:0000313" key="3">
    <source>
        <dbReference type="RefSeq" id="XP_054846214.1"/>
    </source>
</evidence>
<dbReference type="KEGG" id="emc:129336859"/>
<dbReference type="InterPro" id="IPR043502">
    <property type="entry name" value="DNA/RNA_pol_sf"/>
</dbReference>
<accession>A0AA97L8K9</accession>
<dbReference type="SUPFAM" id="SSF56672">
    <property type="entry name" value="DNA/RNA polymerases"/>
    <property type="match status" value="1"/>
</dbReference>
<evidence type="ECO:0000259" key="1">
    <source>
        <dbReference type="PROSITE" id="PS50878"/>
    </source>
</evidence>
<dbReference type="AlphaFoldDB" id="A0AA97L8K9"/>
<dbReference type="Proteomes" id="UP001190640">
    <property type="component" value="Chromosome 10"/>
</dbReference>
<dbReference type="PANTHER" id="PTHR21301">
    <property type="entry name" value="REVERSE TRANSCRIPTASE"/>
    <property type="match status" value="1"/>
</dbReference>
<keyword evidence="2" id="KW-1185">Reference proteome</keyword>
<dbReference type="PANTHER" id="PTHR21301:SF10">
    <property type="entry name" value="REVERSE TRANSCRIPTASE DOMAIN-CONTAINING PROTEIN"/>
    <property type="match status" value="1"/>
</dbReference>
<reference evidence="3" key="1">
    <citation type="submission" date="2025-08" db="UniProtKB">
        <authorList>
            <consortium name="RefSeq"/>
        </authorList>
    </citation>
    <scope>IDENTIFICATION</scope>
    <source>
        <tissue evidence="3">Blood</tissue>
    </source>
</reference>
<dbReference type="InterPro" id="IPR058912">
    <property type="entry name" value="HTH_animal"/>
</dbReference>
<dbReference type="RefSeq" id="XP_054846214.1">
    <property type="nucleotide sequence ID" value="XM_054990239.1"/>
</dbReference>
<gene>
    <name evidence="3" type="primary">LOC129336859</name>
</gene>
<name>A0AA97L8K9_EUBMA</name>
<organism evidence="2 3">
    <name type="scientific">Eublepharis macularius</name>
    <name type="common">Leopard gecko</name>
    <name type="synonym">Cyrtodactylus macularius</name>
    <dbReference type="NCBI Taxonomy" id="481883"/>
    <lineage>
        <taxon>Eukaryota</taxon>
        <taxon>Metazoa</taxon>
        <taxon>Chordata</taxon>
        <taxon>Craniata</taxon>
        <taxon>Vertebrata</taxon>
        <taxon>Euteleostomi</taxon>
        <taxon>Lepidosauria</taxon>
        <taxon>Squamata</taxon>
        <taxon>Bifurcata</taxon>
        <taxon>Gekkota</taxon>
        <taxon>Eublepharidae</taxon>
        <taxon>Eublepharinae</taxon>
        <taxon>Eublepharis</taxon>
    </lineage>
</organism>